<dbReference type="InterPro" id="IPR008984">
    <property type="entry name" value="SMAD_FHA_dom_sf"/>
</dbReference>
<dbReference type="Proteomes" id="UP000824540">
    <property type="component" value="Unassembled WGS sequence"/>
</dbReference>
<evidence type="ECO:0000313" key="4">
    <source>
        <dbReference type="Proteomes" id="UP000824540"/>
    </source>
</evidence>
<feature type="region of interest" description="Disordered" evidence="1">
    <location>
        <begin position="110"/>
        <end position="151"/>
    </location>
</feature>
<comment type="caution">
    <text evidence="3">The sequence shown here is derived from an EMBL/GenBank/DDBJ whole genome shotgun (WGS) entry which is preliminary data.</text>
</comment>
<feature type="region of interest" description="Disordered" evidence="1">
    <location>
        <begin position="27"/>
        <end position="49"/>
    </location>
</feature>
<feature type="compositionally biased region" description="Low complexity" evidence="1">
    <location>
        <begin position="38"/>
        <end position="49"/>
    </location>
</feature>
<dbReference type="InterPro" id="IPR052212">
    <property type="entry name" value="PH-like_domain"/>
</dbReference>
<reference evidence="3" key="1">
    <citation type="thesis" date="2021" institute="BYU ScholarsArchive" country="Provo, UT, USA">
        <title>Applications of and Algorithms for Genome Assembly and Genomic Analyses with an Emphasis on Marine Teleosts.</title>
        <authorList>
            <person name="Pickett B.D."/>
        </authorList>
    </citation>
    <scope>NUCLEOTIDE SEQUENCE</scope>
    <source>
        <strain evidence="3">HI-2016</strain>
    </source>
</reference>
<dbReference type="PANTHER" id="PTHR12156:SF21">
    <property type="entry name" value="PLECKSTRIN HOMOLOGY-LIKE DOMAIN FAMILY B MEMBER 2"/>
    <property type="match status" value="1"/>
</dbReference>
<feature type="compositionally biased region" description="Polar residues" evidence="1">
    <location>
        <begin position="27"/>
        <end position="37"/>
    </location>
</feature>
<name>A0A8T2N7A7_9TELE</name>
<dbReference type="EMBL" id="JAFBMS010000238">
    <property type="protein sequence ID" value="KAG9332387.1"/>
    <property type="molecule type" value="Genomic_DNA"/>
</dbReference>
<organism evidence="3 4">
    <name type="scientific">Albula glossodonta</name>
    <name type="common">roundjaw bonefish</name>
    <dbReference type="NCBI Taxonomy" id="121402"/>
    <lineage>
        <taxon>Eukaryota</taxon>
        <taxon>Metazoa</taxon>
        <taxon>Chordata</taxon>
        <taxon>Craniata</taxon>
        <taxon>Vertebrata</taxon>
        <taxon>Euteleostomi</taxon>
        <taxon>Actinopterygii</taxon>
        <taxon>Neopterygii</taxon>
        <taxon>Teleostei</taxon>
        <taxon>Albuliformes</taxon>
        <taxon>Albulidae</taxon>
        <taxon>Albula</taxon>
    </lineage>
</organism>
<gene>
    <name evidence="3" type="ORF">JZ751_014983</name>
</gene>
<dbReference type="PANTHER" id="PTHR12156">
    <property type="entry name" value="PLECKSTRIN HOMOLOGY-LIKE DOMAIN, FAMILY B, MEMBER 3"/>
    <property type="match status" value="1"/>
</dbReference>
<protein>
    <recommendedName>
        <fullName evidence="2">FHA domain-containing protein</fullName>
    </recommendedName>
</protein>
<dbReference type="Gene3D" id="2.60.200.20">
    <property type="match status" value="1"/>
</dbReference>
<dbReference type="SUPFAM" id="SSF49879">
    <property type="entry name" value="SMAD/FHA domain"/>
    <property type="match status" value="1"/>
</dbReference>
<evidence type="ECO:0000256" key="1">
    <source>
        <dbReference type="SAM" id="MobiDB-lite"/>
    </source>
</evidence>
<dbReference type="GO" id="GO:0045180">
    <property type="term" value="C:basal cortex"/>
    <property type="evidence" value="ECO:0007669"/>
    <property type="project" value="TreeGrafter"/>
</dbReference>
<dbReference type="AlphaFoldDB" id="A0A8T2N7A7"/>
<sequence length="325" mass="33951">MYIHHREAPPLTASPLYTANQSSQGLALPTSSTIDPTSSKVSSASHDVSSTPQNLLSRQLCLLVTNAVRLAPLRSVCQYCAGLWNYGSSWVRVTRSPSVANANVVLGRGPNSAGERGSNQGCQGAHPAKGASPNSAPGQTPPLSPPLDLIDTGKGLKVQTATPHLVSLGSGRLSVAITVLPLSEAGFGSPLRSCSNDFEPLWPILRASAAKLSGVTRIGREDAPVPQDITIEGPGIEAEHCQIHNRGGVITLDPCGNLCSLDGVPVTTPTQLTQENLITKGAISGAAGRLCVFKPGVTIPSQTAVHLIEVFMIQTVGRELQQESR</sequence>
<dbReference type="Pfam" id="PF00498">
    <property type="entry name" value="FHA"/>
    <property type="match status" value="1"/>
</dbReference>
<accession>A0A8T2N7A7</accession>
<evidence type="ECO:0000313" key="3">
    <source>
        <dbReference type="EMBL" id="KAG9332387.1"/>
    </source>
</evidence>
<dbReference type="InterPro" id="IPR000253">
    <property type="entry name" value="FHA_dom"/>
</dbReference>
<dbReference type="OrthoDB" id="6020705at2759"/>
<dbReference type="GO" id="GO:0070507">
    <property type="term" value="P:regulation of microtubule cytoskeleton organization"/>
    <property type="evidence" value="ECO:0007669"/>
    <property type="project" value="TreeGrafter"/>
</dbReference>
<evidence type="ECO:0000259" key="2">
    <source>
        <dbReference type="Pfam" id="PF00498"/>
    </source>
</evidence>
<proteinExistence type="predicted"/>
<feature type="domain" description="FHA" evidence="2">
    <location>
        <begin position="216"/>
        <end position="279"/>
    </location>
</feature>
<keyword evidence="4" id="KW-1185">Reference proteome</keyword>